<dbReference type="PANTHER" id="PTHR44757:SF2">
    <property type="entry name" value="BIOFILM ARCHITECTURE MAINTENANCE PROTEIN MBAA"/>
    <property type="match status" value="1"/>
</dbReference>
<dbReference type="InterPro" id="IPR035919">
    <property type="entry name" value="EAL_sf"/>
</dbReference>
<keyword evidence="1" id="KW-0812">Transmembrane</keyword>
<dbReference type="SMART" id="SM00267">
    <property type="entry name" value="GGDEF"/>
    <property type="match status" value="1"/>
</dbReference>
<evidence type="ECO:0000313" key="5">
    <source>
        <dbReference type="Proteomes" id="UP000005442"/>
    </source>
</evidence>
<evidence type="ECO:0000259" key="3">
    <source>
        <dbReference type="PROSITE" id="PS50887"/>
    </source>
</evidence>
<dbReference type="EMBL" id="CP003169">
    <property type="protein sequence ID" value="AEV70857.1"/>
    <property type="molecule type" value="Genomic_DNA"/>
</dbReference>
<sequence>MSVTGSQWRLGLFAGVAVLLCVNALALWGDGPARLVHFALQAIVGIAVVVCALTVAWRVTGPARTWRLLGIATLLCHLTGDAIWWSTRATAGGTAPWPAVAAYFVSAAFALGALAVLASVGVGLAPPRRGPVGIARIVNGIDGVVAAIAFVILAVIAGVGALKGAALPRSGNTALVITYTAFQVVLVVTAALIAMLYRNDRPYRANLLLLAAGAVMLIASDRLVAYLRTVGFERGDLWGGIGFVLGLLLIAYGMLELKPTPGREINTGSMDWLQLLLPYLGFVGTAVLLSFHVMIGRRLSLPVISAALVMVALVATRQLLEARSQWLLTKRLSDAQRGLAHQVHHDALTGLPNRLLFTQRLDEAIHRGPFVLIFVDLDDFKELNDRFGHAGGDELLRAVGGRLRRCVGDADTLARIGGDEFAILIDGEQDAPEVVADRIRLALRDPFAVHGTSAHVRASMGIVRPDPDAPLPTPDDLMRQADVSMYAGKRVGKDTAVVYRPSLSVSTDFPTALRNAEGGVPPGFSLVYQPIVRLSDGTTVAVEALARWTAPNGTEVQPDAFVAAAEAARLGATFDAMVLDLACSEIRAAGLDLVLHVNIGAARMGSPEFERQIRRTLTRHEMTPSQLVLEITESVPVVELAHTAAQIGRLNAIGINVALDDFGAGYNSLTYLHALPVQIIKLDRGLAVGPEPDRIVTLYRSVIRLCAELGLGLIAEGLESTAQAEMAYAAGCRLAQGHLFGRPAPIADFALLPDTVASMSSTETS</sequence>
<dbReference type="Pfam" id="PF00990">
    <property type="entry name" value="GGDEF"/>
    <property type="match status" value="1"/>
</dbReference>
<name>G8RHQ5_MYCRN</name>
<dbReference type="Pfam" id="PF00563">
    <property type="entry name" value="EAL"/>
    <property type="match status" value="1"/>
</dbReference>
<dbReference type="SUPFAM" id="SSF141868">
    <property type="entry name" value="EAL domain-like"/>
    <property type="match status" value="1"/>
</dbReference>
<feature type="transmembrane region" description="Helical" evidence="1">
    <location>
        <begin position="174"/>
        <end position="195"/>
    </location>
</feature>
<dbReference type="AlphaFoldDB" id="G8RHQ5"/>
<dbReference type="PROSITE" id="PS50883">
    <property type="entry name" value="EAL"/>
    <property type="match status" value="1"/>
</dbReference>
<dbReference type="PROSITE" id="PS50887">
    <property type="entry name" value="GGDEF"/>
    <property type="match status" value="1"/>
</dbReference>
<keyword evidence="1" id="KW-1133">Transmembrane helix</keyword>
<dbReference type="STRING" id="710685.MycrhN_0214"/>
<dbReference type="SMART" id="SM00052">
    <property type="entry name" value="EAL"/>
    <property type="match status" value="1"/>
</dbReference>
<proteinExistence type="predicted"/>
<dbReference type="NCBIfam" id="TIGR00254">
    <property type="entry name" value="GGDEF"/>
    <property type="match status" value="1"/>
</dbReference>
<dbReference type="eggNOG" id="COG5001">
    <property type="taxonomic scope" value="Bacteria"/>
</dbReference>
<reference evidence="4 5" key="1">
    <citation type="submission" date="2011-12" db="EMBL/GenBank/DDBJ databases">
        <title>Complete sequence of Mycobacterium rhodesiae NBB3.</title>
        <authorList>
            <consortium name="US DOE Joint Genome Institute"/>
            <person name="Lucas S."/>
            <person name="Han J."/>
            <person name="Lapidus A."/>
            <person name="Cheng J.-F."/>
            <person name="Goodwin L."/>
            <person name="Pitluck S."/>
            <person name="Peters L."/>
            <person name="Mikhailova N."/>
            <person name="Gu W."/>
            <person name="Detter J.C."/>
            <person name="Han C."/>
            <person name="Tapia R."/>
            <person name="Land M."/>
            <person name="Hauser L."/>
            <person name="Kyrpides N."/>
            <person name="Ivanova N."/>
            <person name="Pagani I."/>
            <person name="Mattes T."/>
            <person name="Holmes A."/>
            <person name="Rutledge P."/>
            <person name="Paulsen I."/>
            <person name="Coleman N."/>
            <person name="Woyke T."/>
        </authorList>
    </citation>
    <scope>NUCLEOTIDE SEQUENCE [LARGE SCALE GENOMIC DNA]</scope>
    <source>
        <strain evidence="4 5">NBB3</strain>
    </source>
</reference>
<dbReference type="SUPFAM" id="SSF55073">
    <property type="entry name" value="Nucleotide cyclase"/>
    <property type="match status" value="1"/>
</dbReference>
<feature type="transmembrane region" description="Helical" evidence="1">
    <location>
        <begin position="301"/>
        <end position="320"/>
    </location>
</feature>
<organism evidence="4 5">
    <name type="scientific">Mycolicibacterium rhodesiae (strain NBB3)</name>
    <name type="common">Mycobacterium rhodesiae</name>
    <dbReference type="NCBI Taxonomy" id="710685"/>
    <lineage>
        <taxon>Bacteria</taxon>
        <taxon>Bacillati</taxon>
        <taxon>Actinomycetota</taxon>
        <taxon>Actinomycetes</taxon>
        <taxon>Mycobacteriales</taxon>
        <taxon>Mycobacteriaceae</taxon>
        <taxon>Mycolicibacterium</taxon>
    </lineage>
</organism>
<evidence type="ECO:0000256" key="1">
    <source>
        <dbReference type="SAM" id="Phobius"/>
    </source>
</evidence>
<feature type="transmembrane region" description="Helical" evidence="1">
    <location>
        <begin position="137"/>
        <end position="162"/>
    </location>
</feature>
<dbReference type="InterPro" id="IPR043128">
    <property type="entry name" value="Rev_trsase/Diguanyl_cyclase"/>
</dbReference>
<dbReference type="CDD" id="cd01949">
    <property type="entry name" value="GGDEF"/>
    <property type="match status" value="1"/>
</dbReference>
<keyword evidence="1" id="KW-0472">Membrane</keyword>
<dbReference type="KEGG" id="mrh:MycrhN_0214"/>
<feature type="transmembrane region" description="Helical" evidence="1">
    <location>
        <begin position="68"/>
        <end position="87"/>
    </location>
</feature>
<evidence type="ECO:0000259" key="2">
    <source>
        <dbReference type="PROSITE" id="PS50883"/>
    </source>
</evidence>
<feature type="domain" description="EAL" evidence="2">
    <location>
        <begin position="502"/>
        <end position="757"/>
    </location>
</feature>
<evidence type="ECO:0000313" key="4">
    <source>
        <dbReference type="EMBL" id="AEV70857.1"/>
    </source>
</evidence>
<feature type="transmembrane region" description="Helical" evidence="1">
    <location>
        <begin position="276"/>
        <end position="295"/>
    </location>
</feature>
<dbReference type="InterPro" id="IPR052155">
    <property type="entry name" value="Biofilm_reg_signaling"/>
</dbReference>
<feature type="domain" description="GGDEF" evidence="3">
    <location>
        <begin position="368"/>
        <end position="501"/>
    </location>
</feature>
<dbReference type="Proteomes" id="UP000005442">
    <property type="component" value="Chromosome"/>
</dbReference>
<feature type="transmembrane region" description="Helical" evidence="1">
    <location>
        <begin position="237"/>
        <end position="255"/>
    </location>
</feature>
<protein>
    <submittedName>
        <fullName evidence="4">Diguanylate cyclase (GGDEF) domain-containing protein</fullName>
    </submittedName>
</protein>
<feature type="transmembrane region" description="Helical" evidence="1">
    <location>
        <begin position="99"/>
        <end position="125"/>
    </location>
</feature>
<dbReference type="InterPro" id="IPR001633">
    <property type="entry name" value="EAL_dom"/>
</dbReference>
<dbReference type="InterPro" id="IPR000160">
    <property type="entry name" value="GGDEF_dom"/>
</dbReference>
<dbReference type="Gene3D" id="3.30.70.270">
    <property type="match status" value="1"/>
</dbReference>
<dbReference type="InterPro" id="IPR029787">
    <property type="entry name" value="Nucleotide_cyclase"/>
</dbReference>
<keyword evidence="5" id="KW-1185">Reference proteome</keyword>
<dbReference type="OrthoDB" id="23692at2"/>
<dbReference type="RefSeq" id="WP_014208677.1">
    <property type="nucleotide sequence ID" value="NC_016604.1"/>
</dbReference>
<dbReference type="CDD" id="cd01948">
    <property type="entry name" value="EAL"/>
    <property type="match status" value="1"/>
</dbReference>
<dbReference type="PANTHER" id="PTHR44757">
    <property type="entry name" value="DIGUANYLATE CYCLASE DGCP"/>
    <property type="match status" value="1"/>
</dbReference>
<dbReference type="Gene3D" id="3.20.20.450">
    <property type="entry name" value="EAL domain"/>
    <property type="match status" value="1"/>
</dbReference>
<feature type="transmembrane region" description="Helical" evidence="1">
    <location>
        <begin position="36"/>
        <end position="56"/>
    </location>
</feature>
<gene>
    <name evidence="4" type="ordered locus">MycrhN_0214</name>
</gene>
<dbReference type="HOGENOM" id="CLU_000445_129_3_11"/>
<dbReference type="PATRIC" id="fig|710685.3.peg.219"/>
<accession>G8RHQ5</accession>